<protein>
    <recommendedName>
        <fullName evidence="3">Transmembrane protein</fullName>
    </recommendedName>
</protein>
<reference evidence="1 2" key="1">
    <citation type="journal article" date="2021" name="Hortic Res">
        <title>Chromosome-scale assembly of the Dendrobium chrysotoxum genome enhances the understanding of orchid evolution.</title>
        <authorList>
            <person name="Zhang Y."/>
            <person name="Zhang G.Q."/>
            <person name="Zhang D."/>
            <person name="Liu X.D."/>
            <person name="Xu X.Y."/>
            <person name="Sun W.H."/>
            <person name="Yu X."/>
            <person name="Zhu X."/>
            <person name="Wang Z.W."/>
            <person name="Zhao X."/>
            <person name="Zhong W.Y."/>
            <person name="Chen H."/>
            <person name="Yin W.L."/>
            <person name="Huang T."/>
            <person name="Niu S.C."/>
            <person name="Liu Z.J."/>
        </authorList>
    </citation>
    <scope>NUCLEOTIDE SEQUENCE [LARGE SCALE GENOMIC DNA]</scope>
    <source>
        <strain evidence="1">Lindl</strain>
    </source>
</reference>
<name>A0AAV7FSZ7_DENCH</name>
<dbReference type="EMBL" id="JAGFBR010000198">
    <property type="protein sequence ID" value="KAH0446462.1"/>
    <property type="molecule type" value="Genomic_DNA"/>
</dbReference>
<evidence type="ECO:0000313" key="2">
    <source>
        <dbReference type="Proteomes" id="UP000775213"/>
    </source>
</evidence>
<accession>A0AAV7FSZ7</accession>
<proteinExistence type="predicted"/>
<evidence type="ECO:0008006" key="3">
    <source>
        <dbReference type="Google" id="ProtNLM"/>
    </source>
</evidence>
<comment type="caution">
    <text evidence="1">The sequence shown here is derived from an EMBL/GenBank/DDBJ whole genome shotgun (WGS) entry which is preliminary data.</text>
</comment>
<dbReference type="AlphaFoldDB" id="A0AAV7FSZ7"/>
<keyword evidence="2" id="KW-1185">Reference proteome</keyword>
<organism evidence="1 2">
    <name type="scientific">Dendrobium chrysotoxum</name>
    <name type="common">Orchid</name>
    <dbReference type="NCBI Taxonomy" id="161865"/>
    <lineage>
        <taxon>Eukaryota</taxon>
        <taxon>Viridiplantae</taxon>
        <taxon>Streptophyta</taxon>
        <taxon>Embryophyta</taxon>
        <taxon>Tracheophyta</taxon>
        <taxon>Spermatophyta</taxon>
        <taxon>Magnoliopsida</taxon>
        <taxon>Liliopsida</taxon>
        <taxon>Asparagales</taxon>
        <taxon>Orchidaceae</taxon>
        <taxon>Epidendroideae</taxon>
        <taxon>Malaxideae</taxon>
        <taxon>Dendrobiinae</taxon>
        <taxon>Dendrobium</taxon>
    </lineage>
</organism>
<dbReference type="Proteomes" id="UP000775213">
    <property type="component" value="Unassembled WGS sequence"/>
</dbReference>
<gene>
    <name evidence="1" type="ORF">IEQ34_024700</name>
</gene>
<sequence length="112" mass="12791">MYRTANPGMTVRPRLGLGSGEQHRTFLSQRFLWLSSRASICFNLLASSLPFLLLQSRTFFLCYAPFFTVLPELASRCFFPALPVLLNEVNEILFTTCLIFERDASRLSTESM</sequence>
<evidence type="ECO:0000313" key="1">
    <source>
        <dbReference type="EMBL" id="KAH0446462.1"/>
    </source>
</evidence>